<dbReference type="EMBL" id="BAABHO010000075">
    <property type="protein sequence ID" value="GAA4811420.1"/>
    <property type="molecule type" value="Genomic_DNA"/>
</dbReference>
<proteinExistence type="predicted"/>
<reference evidence="2" key="1">
    <citation type="journal article" date="2019" name="Int. J. Syst. Evol. Microbiol.">
        <title>The Global Catalogue of Microorganisms (GCM) 10K type strain sequencing project: providing services to taxonomists for standard genome sequencing and annotation.</title>
        <authorList>
            <consortium name="The Broad Institute Genomics Platform"/>
            <consortium name="The Broad Institute Genome Sequencing Center for Infectious Disease"/>
            <person name="Wu L."/>
            <person name="Ma J."/>
        </authorList>
    </citation>
    <scope>NUCLEOTIDE SEQUENCE [LARGE SCALE GENOMIC DNA]</scope>
    <source>
        <strain evidence="2">JCM 17979</strain>
    </source>
</reference>
<evidence type="ECO:0000313" key="2">
    <source>
        <dbReference type="Proteomes" id="UP001500928"/>
    </source>
</evidence>
<keyword evidence="2" id="KW-1185">Reference proteome</keyword>
<sequence length="63" mass="6775">MNRHASVALRRKVDDAVGSAYDQLFLRLDLLLASRHARCGCDACAARTVEEHACLVAALPPVG</sequence>
<name>A0ABP9CKU4_9PSEU</name>
<accession>A0ABP9CKU4</accession>
<evidence type="ECO:0000313" key="1">
    <source>
        <dbReference type="EMBL" id="GAA4811420.1"/>
    </source>
</evidence>
<dbReference type="RefSeq" id="WP_345424190.1">
    <property type="nucleotide sequence ID" value="NZ_BAABHO010000075.1"/>
</dbReference>
<dbReference type="Proteomes" id="UP001500928">
    <property type="component" value="Unassembled WGS sequence"/>
</dbReference>
<organism evidence="1 2">
    <name type="scientific">Actinomycetospora chlora</name>
    <dbReference type="NCBI Taxonomy" id="663608"/>
    <lineage>
        <taxon>Bacteria</taxon>
        <taxon>Bacillati</taxon>
        <taxon>Actinomycetota</taxon>
        <taxon>Actinomycetes</taxon>
        <taxon>Pseudonocardiales</taxon>
        <taxon>Pseudonocardiaceae</taxon>
        <taxon>Actinomycetospora</taxon>
    </lineage>
</organism>
<protein>
    <submittedName>
        <fullName evidence="1">Uncharacterized protein</fullName>
    </submittedName>
</protein>
<comment type="caution">
    <text evidence="1">The sequence shown here is derived from an EMBL/GenBank/DDBJ whole genome shotgun (WGS) entry which is preliminary data.</text>
</comment>
<gene>
    <name evidence="1" type="ORF">GCM10023200_56520</name>
</gene>